<feature type="transmembrane region" description="Helical" evidence="2">
    <location>
        <begin position="592"/>
        <end position="617"/>
    </location>
</feature>
<dbReference type="PaxDb" id="55529-EKX53624"/>
<dbReference type="RefSeq" id="XP_005840604.1">
    <property type="nucleotide sequence ID" value="XM_005840547.1"/>
</dbReference>
<gene>
    <name evidence="3" type="ORF">GUITHDRAFT_100608</name>
</gene>
<dbReference type="EMBL" id="JH992969">
    <property type="protein sequence ID" value="EKX53624.1"/>
    <property type="molecule type" value="Genomic_DNA"/>
</dbReference>
<evidence type="ECO:0000256" key="2">
    <source>
        <dbReference type="SAM" id="Phobius"/>
    </source>
</evidence>
<protein>
    <submittedName>
        <fullName evidence="3 4">Uncharacterized protein</fullName>
    </submittedName>
</protein>
<dbReference type="GeneID" id="17310507"/>
<dbReference type="Proteomes" id="UP000011087">
    <property type="component" value="Unassembled WGS sequence"/>
</dbReference>
<keyword evidence="5" id="KW-1185">Reference proteome</keyword>
<evidence type="ECO:0000313" key="5">
    <source>
        <dbReference type="Proteomes" id="UP000011087"/>
    </source>
</evidence>
<feature type="transmembrane region" description="Helical" evidence="2">
    <location>
        <begin position="523"/>
        <end position="543"/>
    </location>
</feature>
<evidence type="ECO:0000313" key="4">
    <source>
        <dbReference type="EnsemblProtists" id="EKX53624"/>
    </source>
</evidence>
<organism evidence="3">
    <name type="scientific">Guillardia theta (strain CCMP2712)</name>
    <name type="common">Cryptophyte</name>
    <dbReference type="NCBI Taxonomy" id="905079"/>
    <lineage>
        <taxon>Eukaryota</taxon>
        <taxon>Cryptophyceae</taxon>
        <taxon>Pyrenomonadales</taxon>
        <taxon>Geminigeraceae</taxon>
        <taxon>Guillardia</taxon>
    </lineage>
</organism>
<reference evidence="5" key="2">
    <citation type="submission" date="2012-11" db="EMBL/GenBank/DDBJ databases">
        <authorList>
            <person name="Kuo A."/>
            <person name="Curtis B.A."/>
            <person name="Tanifuji G."/>
            <person name="Burki F."/>
            <person name="Gruber A."/>
            <person name="Irimia M."/>
            <person name="Maruyama S."/>
            <person name="Arias M.C."/>
            <person name="Ball S.G."/>
            <person name="Gile G.H."/>
            <person name="Hirakawa Y."/>
            <person name="Hopkins J.F."/>
            <person name="Rensing S.A."/>
            <person name="Schmutz J."/>
            <person name="Symeonidi A."/>
            <person name="Elias M."/>
            <person name="Eveleigh R.J."/>
            <person name="Herman E.K."/>
            <person name="Klute M.J."/>
            <person name="Nakayama T."/>
            <person name="Obornik M."/>
            <person name="Reyes-Prieto A."/>
            <person name="Armbrust E.V."/>
            <person name="Aves S.J."/>
            <person name="Beiko R.G."/>
            <person name="Coutinho P."/>
            <person name="Dacks J.B."/>
            <person name="Durnford D.G."/>
            <person name="Fast N.M."/>
            <person name="Green B.R."/>
            <person name="Grisdale C."/>
            <person name="Hempe F."/>
            <person name="Henrissat B."/>
            <person name="Hoppner M.P."/>
            <person name="Ishida K.-I."/>
            <person name="Kim E."/>
            <person name="Koreny L."/>
            <person name="Kroth P.G."/>
            <person name="Liu Y."/>
            <person name="Malik S.-B."/>
            <person name="Maier U.G."/>
            <person name="McRose D."/>
            <person name="Mock T."/>
            <person name="Neilson J.A."/>
            <person name="Onodera N.T."/>
            <person name="Poole A.M."/>
            <person name="Pritham E.J."/>
            <person name="Richards T.A."/>
            <person name="Rocap G."/>
            <person name="Roy S.W."/>
            <person name="Sarai C."/>
            <person name="Schaack S."/>
            <person name="Shirato S."/>
            <person name="Slamovits C.H."/>
            <person name="Spencer D.F."/>
            <person name="Suzuki S."/>
            <person name="Worden A.Z."/>
            <person name="Zauner S."/>
            <person name="Barry K."/>
            <person name="Bell C."/>
            <person name="Bharti A.K."/>
            <person name="Crow J.A."/>
            <person name="Grimwood J."/>
            <person name="Kramer R."/>
            <person name="Lindquist E."/>
            <person name="Lucas S."/>
            <person name="Salamov A."/>
            <person name="McFadden G.I."/>
            <person name="Lane C.E."/>
            <person name="Keeling P.J."/>
            <person name="Gray M.W."/>
            <person name="Grigoriev I.V."/>
            <person name="Archibald J.M."/>
        </authorList>
    </citation>
    <scope>NUCLEOTIDE SEQUENCE</scope>
    <source>
        <strain evidence="5">CCMP2712</strain>
    </source>
</reference>
<keyword evidence="2" id="KW-1133">Transmembrane helix</keyword>
<feature type="region of interest" description="Disordered" evidence="1">
    <location>
        <begin position="896"/>
        <end position="926"/>
    </location>
</feature>
<reference evidence="3 5" key="1">
    <citation type="journal article" date="2012" name="Nature">
        <title>Algal genomes reveal evolutionary mosaicism and the fate of nucleomorphs.</title>
        <authorList>
            <consortium name="DOE Joint Genome Institute"/>
            <person name="Curtis B.A."/>
            <person name="Tanifuji G."/>
            <person name="Burki F."/>
            <person name="Gruber A."/>
            <person name="Irimia M."/>
            <person name="Maruyama S."/>
            <person name="Arias M.C."/>
            <person name="Ball S.G."/>
            <person name="Gile G.H."/>
            <person name="Hirakawa Y."/>
            <person name="Hopkins J.F."/>
            <person name="Kuo A."/>
            <person name="Rensing S.A."/>
            <person name="Schmutz J."/>
            <person name="Symeonidi A."/>
            <person name="Elias M."/>
            <person name="Eveleigh R.J."/>
            <person name="Herman E.K."/>
            <person name="Klute M.J."/>
            <person name="Nakayama T."/>
            <person name="Obornik M."/>
            <person name="Reyes-Prieto A."/>
            <person name="Armbrust E.V."/>
            <person name="Aves S.J."/>
            <person name="Beiko R.G."/>
            <person name="Coutinho P."/>
            <person name="Dacks J.B."/>
            <person name="Durnford D.G."/>
            <person name="Fast N.M."/>
            <person name="Green B.R."/>
            <person name="Grisdale C.J."/>
            <person name="Hempel F."/>
            <person name="Henrissat B."/>
            <person name="Hoppner M.P."/>
            <person name="Ishida K."/>
            <person name="Kim E."/>
            <person name="Koreny L."/>
            <person name="Kroth P.G."/>
            <person name="Liu Y."/>
            <person name="Malik S.B."/>
            <person name="Maier U.G."/>
            <person name="McRose D."/>
            <person name="Mock T."/>
            <person name="Neilson J.A."/>
            <person name="Onodera N.T."/>
            <person name="Poole A.M."/>
            <person name="Pritham E.J."/>
            <person name="Richards T.A."/>
            <person name="Rocap G."/>
            <person name="Roy S.W."/>
            <person name="Sarai C."/>
            <person name="Schaack S."/>
            <person name="Shirato S."/>
            <person name="Slamovits C.H."/>
            <person name="Spencer D.F."/>
            <person name="Suzuki S."/>
            <person name="Worden A.Z."/>
            <person name="Zauner S."/>
            <person name="Barry K."/>
            <person name="Bell C."/>
            <person name="Bharti A.K."/>
            <person name="Crow J.A."/>
            <person name="Grimwood J."/>
            <person name="Kramer R."/>
            <person name="Lindquist E."/>
            <person name="Lucas S."/>
            <person name="Salamov A."/>
            <person name="McFadden G.I."/>
            <person name="Lane C.E."/>
            <person name="Keeling P.J."/>
            <person name="Gray M.W."/>
            <person name="Grigoriev I.V."/>
            <person name="Archibald J.M."/>
        </authorList>
    </citation>
    <scope>NUCLEOTIDE SEQUENCE</scope>
    <source>
        <strain evidence="3 5">CCMP2712</strain>
    </source>
</reference>
<proteinExistence type="predicted"/>
<dbReference type="EnsemblProtists" id="EKX53624">
    <property type="protein sequence ID" value="EKX53624"/>
    <property type="gene ID" value="GUITHDRAFT_100608"/>
</dbReference>
<evidence type="ECO:0000256" key="1">
    <source>
        <dbReference type="SAM" id="MobiDB-lite"/>
    </source>
</evidence>
<reference evidence="4" key="3">
    <citation type="submission" date="2016-03" db="UniProtKB">
        <authorList>
            <consortium name="EnsemblProtists"/>
        </authorList>
    </citation>
    <scope>IDENTIFICATION</scope>
</reference>
<keyword evidence="2" id="KW-0812">Transmembrane</keyword>
<sequence>MAWIGPEEARACKTKLWPRPDRQRRGRSWPWLMSWLTLAIVLSTIENTRRSEENEAFGQQEKSLYRLARLSAYSEVRSPAQFWAWLDIRWFPTSTSLVRGSFLFDTSSNTSEPRSSNDEAPLTMRQHRGGSGDCSSDPILSHFKPLNTIRKKFCFQRASVPWEPSVLAQYVESSRKRFTIGECAVGCSAFGDDGCKKFLHTSTNGLLTGFFSSYGFSAISLSQVGQTSDSLVLHLQTCLGEAASRMLLSAGKEARRVLSVAPFNSCLTNIEVRRSLMAASLNLQRFLTKSGTARAGPGPSDLLLARAATSGKGPLRATVKVKRGYGGWELRGRAESGSREEVVVIVGGGSGLSSTLQGMRTNSWIDRDTRAFGLDSWILNPAARSVARLSFFLESTAGGVFLPQISLRVVSLYEGARQQTDVVTLIVIVVYLSWSLAYSVRYYPTSLVARATVFFLKMVLKSSSPSSSSFLDNLTQALCWRTTESVLNGLSSLLLFLGAFRFRKSSRSLVFLLRSFAKASAPIAVLLLLVIMFLLLSSIPAAISVSSWGDCVQLAFSSLLTSDVFYGEAEEEAKPHHRSYRLSSPLAEASNVFQLLLGLSIVSPLIAAVILYTIPLARKPDTRNMRDPLPEEAIIYHNIFKQDIFLLLRWIDHIRTQFREIFWRSKVIDMTMTMKMKEMMEMGMMMEMDPDYDPSEFEPFTAGDVYFCIHERMEQFHRHMIDKMSSTSQAMVRTKDATLQETGRSRKLRRFGLSACVEAIRKVSWKDVVSSQPKHKAVTGSVNVLLLLEFHLHGRVESFFWTGSLLQDEIRPDLCAECDIGVETELLLDKQLDWEAFLLGRVMVKVFLLEDEDALHDQSRRRELLTVVQPLQHVASMQQTPSQLVTVWDPHAITQSSLPRTSSGPIRPSVDLTLGATSAPSSPKER</sequence>
<dbReference type="KEGG" id="gtt:GUITHDRAFT_100608"/>
<keyword evidence="2" id="KW-0472">Membrane</keyword>
<dbReference type="HOGENOM" id="CLU_315570_0_0_1"/>
<feature type="compositionally biased region" description="Polar residues" evidence="1">
    <location>
        <begin position="915"/>
        <end position="926"/>
    </location>
</feature>
<evidence type="ECO:0000313" key="3">
    <source>
        <dbReference type="EMBL" id="EKX53624.1"/>
    </source>
</evidence>
<feature type="transmembrane region" description="Helical" evidence="2">
    <location>
        <begin position="422"/>
        <end position="440"/>
    </location>
</feature>
<feature type="region of interest" description="Disordered" evidence="1">
    <location>
        <begin position="106"/>
        <end position="133"/>
    </location>
</feature>
<accession>L1JZ76</accession>
<name>L1JZ76_GUITC</name>
<dbReference type="AlphaFoldDB" id="L1JZ76"/>